<protein>
    <submittedName>
        <fullName evidence="1">Uncharacterized protein</fullName>
    </submittedName>
</protein>
<dbReference type="AlphaFoldDB" id="A0A9Q3FEB5"/>
<reference evidence="1" key="1">
    <citation type="submission" date="2021-03" db="EMBL/GenBank/DDBJ databases">
        <title>Draft genome sequence of rust myrtle Austropuccinia psidii MF-1, a brazilian biotype.</title>
        <authorList>
            <person name="Quecine M.C."/>
            <person name="Pachon D.M.R."/>
            <person name="Bonatelli M.L."/>
            <person name="Correr F.H."/>
            <person name="Franceschini L.M."/>
            <person name="Leite T.F."/>
            <person name="Margarido G.R.A."/>
            <person name="Almeida C.A."/>
            <person name="Ferrarezi J.A."/>
            <person name="Labate C.A."/>
        </authorList>
    </citation>
    <scope>NUCLEOTIDE SEQUENCE</scope>
    <source>
        <strain evidence="1">MF-1</strain>
    </source>
</reference>
<comment type="caution">
    <text evidence="1">The sequence shown here is derived from an EMBL/GenBank/DDBJ whole genome shotgun (WGS) entry which is preliminary data.</text>
</comment>
<evidence type="ECO:0000313" key="1">
    <source>
        <dbReference type="EMBL" id="MBW0537394.1"/>
    </source>
</evidence>
<organism evidence="1 2">
    <name type="scientific">Austropuccinia psidii MF-1</name>
    <dbReference type="NCBI Taxonomy" id="1389203"/>
    <lineage>
        <taxon>Eukaryota</taxon>
        <taxon>Fungi</taxon>
        <taxon>Dikarya</taxon>
        <taxon>Basidiomycota</taxon>
        <taxon>Pucciniomycotina</taxon>
        <taxon>Pucciniomycetes</taxon>
        <taxon>Pucciniales</taxon>
        <taxon>Sphaerophragmiaceae</taxon>
        <taxon>Austropuccinia</taxon>
    </lineage>
</organism>
<dbReference type="EMBL" id="AVOT02042013">
    <property type="protein sequence ID" value="MBW0537394.1"/>
    <property type="molecule type" value="Genomic_DNA"/>
</dbReference>
<keyword evidence="2" id="KW-1185">Reference proteome</keyword>
<proteinExistence type="predicted"/>
<evidence type="ECO:0000313" key="2">
    <source>
        <dbReference type="Proteomes" id="UP000765509"/>
    </source>
</evidence>
<dbReference type="Proteomes" id="UP000765509">
    <property type="component" value="Unassembled WGS sequence"/>
</dbReference>
<sequence length="114" mass="13177">MEFNCNIIDLKCNHQHRPACFRPYIAFPVHSGRNSTALLPLRITTARMSMKQSVHTYVHNQFHIIDKTLAQPDELYITMNLESIPAFDQMTLVPCLLPPSINPIRYNSWLHSNS</sequence>
<accession>A0A9Q3FEB5</accession>
<gene>
    <name evidence="1" type="ORF">O181_077109</name>
</gene>
<name>A0A9Q3FEB5_9BASI</name>